<proteinExistence type="predicted"/>
<dbReference type="RefSeq" id="WP_240262352.1">
    <property type="nucleotide sequence ID" value="NZ_CP092488.2"/>
</dbReference>
<gene>
    <name evidence="2" type="ORF">MKK62_04515</name>
</gene>
<dbReference type="Gene3D" id="3.50.50.60">
    <property type="entry name" value="FAD/NAD(P)-binding domain"/>
    <property type="match status" value="2"/>
</dbReference>
<organism evidence="2 3">
    <name type="scientific">Mycobacterium paraterrae</name>
    <dbReference type="NCBI Taxonomy" id="577492"/>
    <lineage>
        <taxon>Bacteria</taxon>
        <taxon>Bacillati</taxon>
        <taxon>Actinomycetota</taxon>
        <taxon>Actinomycetes</taxon>
        <taxon>Mycobacteriales</taxon>
        <taxon>Mycobacteriaceae</taxon>
        <taxon>Mycobacterium</taxon>
    </lineage>
</organism>
<feature type="domain" description="DUF4873" evidence="1">
    <location>
        <begin position="298"/>
        <end position="383"/>
    </location>
</feature>
<dbReference type="InterPro" id="IPR051209">
    <property type="entry name" value="FAD-bind_Monooxygenase_sf"/>
</dbReference>
<protein>
    <submittedName>
        <fullName evidence="2">DUF4873 domain-containing protein</fullName>
    </submittedName>
</protein>
<evidence type="ECO:0000313" key="2">
    <source>
        <dbReference type="EMBL" id="UMB70589.1"/>
    </source>
</evidence>
<dbReference type="PANTHER" id="PTHR42877">
    <property type="entry name" value="L-ORNITHINE N(5)-MONOOXYGENASE-RELATED"/>
    <property type="match status" value="1"/>
</dbReference>
<dbReference type="PANTHER" id="PTHR42877:SF4">
    <property type="entry name" value="FAD_NAD(P)-BINDING DOMAIN-CONTAINING PROTEIN-RELATED"/>
    <property type="match status" value="1"/>
</dbReference>
<dbReference type="Proteomes" id="UP001055336">
    <property type="component" value="Chromosome"/>
</dbReference>
<accession>A0ABY3VMD4</accession>
<dbReference type="Pfam" id="PF16170">
    <property type="entry name" value="DUF4873"/>
    <property type="match status" value="1"/>
</dbReference>
<evidence type="ECO:0000313" key="3">
    <source>
        <dbReference type="Proteomes" id="UP001055336"/>
    </source>
</evidence>
<dbReference type="EMBL" id="CP092488">
    <property type="protein sequence ID" value="UMB70589.1"/>
    <property type="molecule type" value="Genomic_DNA"/>
</dbReference>
<dbReference type="InterPro" id="IPR032371">
    <property type="entry name" value="DUF4873"/>
</dbReference>
<reference evidence="2" key="1">
    <citation type="submission" date="2022-08" db="EMBL/GenBank/DDBJ databases">
        <title>Whole genome sequencing of non-tuberculosis mycobacteria type-strains.</title>
        <authorList>
            <person name="Igarashi Y."/>
            <person name="Osugi A."/>
            <person name="Mitarai S."/>
        </authorList>
    </citation>
    <scope>NUCLEOTIDE SEQUENCE</scope>
    <source>
        <strain evidence="2">DSM 45127</strain>
    </source>
</reference>
<dbReference type="SUPFAM" id="SSF51905">
    <property type="entry name" value="FAD/NAD(P)-binding domain"/>
    <property type="match status" value="1"/>
</dbReference>
<evidence type="ECO:0000259" key="1">
    <source>
        <dbReference type="Pfam" id="PF16170"/>
    </source>
</evidence>
<dbReference type="InterPro" id="IPR036188">
    <property type="entry name" value="FAD/NAD-bd_sf"/>
</dbReference>
<sequence>MTRTEPAQRVHAIVLVGDGDAATELLAAGVHDFVIFDREVVSAVFDDDTDTWTLATADGESCRGRVVITCESPFAPLVPDLLGRRAFRGTAMHAAMPSNFFDPSGKRVAVLGADSAAGELIEQMADAGAHVEVFPLPPRRHVQRLRRRLHLPRRQRVGVVASPIEEVTAVGVRTVDGVHHDADAIVYGTGFAVRAGLPDDALVGARGLSIRQAWVDGAEPYRGVAVHGFPNYFTVGGPHFTAAMRYVTACLRLLGDNTRIEVRRSAQGVFNERVHLHRPQWDVDPSAFDLSSGGVHDDIYEGPATLTIGDNSEAIRVQLTGRIEPIDGQYHWQGMILDDVITDLKQSRSVTVTVGDRSSKGRITELTSQGRHSIAGIGQPPFPENALLLR</sequence>
<name>A0ABY3VMD4_9MYCO</name>
<keyword evidence="3" id="KW-1185">Reference proteome</keyword>